<keyword evidence="1" id="KW-0808">Transferase</keyword>
<dbReference type="Gene3D" id="3.40.50.300">
    <property type="entry name" value="P-loop containing nucleotide triphosphate hydrolases"/>
    <property type="match status" value="1"/>
</dbReference>
<dbReference type="GO" id="GO:0006044">
    <property type="term" value="P:N-acetylglucosamine metabolic process"/>
    <property type="evidence" value="ECO:0007669"/>
    <property type="project" value="TreeGrafter"/>
</dbReference>
<proteinExistence type="predicted"/>
<accession>A0A7H8NGT1</accession>
<sequence length="308" mass="34121">MSGAVPEEKLRVLYITGMMRCGSTFVGNVLNEMPGAVHIGERYFLWKNALLRDGTNTLCGCGRDLLECEVWSGRLRDPGGWKARRLWDLQQRFLRTRHTAPRLAELRGHRGPPPEVVELGDAIADTLRGVAEASGAPLVIDSSKNAADAAVLARRPDLDVRLLHLVRDPRATVTSYLAPKDYLERMSAARTLSYWAAFNVASEAVGGTLGDRRYLRLRYEDFTRAPRAVIDEIARFAGTEDTSAIGFASERSVVLGTNHTVTGNPDRLRQGTIEIRTAEPWRETMSAPGRTAAYAGVAPLMLRYGYHR</sequence>
<dbReference type="SUPFAM" id="SSF52540">
    <property type="entry name" value="P-loop containing nucleoside triphosphate hydrolases"/>
    <property type="match status" value="1"/>
</dbReference>
<dbReference type="InterPro" id="IPR027417">
    <property type="entry name" value="P-loop_NTPase"/>
</dbReference>
<dbReference type="Proteomes" id="UP000509303">
    <property type="component" value="Chromosome"/>
</dbReference>
<dbReference type="AlphaFoldDB" id="A0A7H8NGT1"/>
<protein>
    <submittedName>
        <fullName evidence="1">Sulfotransferase</fullName>
    </submittedName>
</protein>
<dbReference type="GO" id="GO:0006790">
    <property type="term" value="P:sulfur compound metabolic process"/>
    <property type="evidence" value="ECO:0007669"/>
    <property type="project" value="TreeGrafter"/>
</dbReference>
<dbReference type="RefSeq" id="WP_176165366.1">
    <property type="nucleotide sequence ID" value="NZ_CP054929.1"/>
</dbReference>
<dbReference type="Pfam" id="PF13469">
    <property type="entry name" value="Sulfotransfer_3"/>
    <property type="match status" value="1"/>
</dbReference>
<dbReference type="GO" id="GO:0001517">
    <property type="term" value="F:N-acetylglucosamine 6-O-sulfotransferase activity"/>
    <property type="evidence" value="ECO:0007669"/>
    <property type="project" value="TreeGrafter"/>
</dbReference>
<evidence type="ECO:0000313" key="1">
    <source>
        <dbReference type="EMBL" id="QKW53661.1"/>
    </source>
</evidence>
<name>A0A7H8NGT1_9ACTN</name>
<organism evidence="1 2">
    <name type="scientific">Streptomyces buecherae</name>
    <dbReference type="NCBI Taxonomy" id="2763006"/>
    <lineage>
        <taxon>Bacteria</taxon>
        <taxon>Bacillati</taxon>
        <taxon>Actinomycetota</taxon>
        <taxon>Actinomycetes</taxon>
        <taxon>Kitasatosporales</taxon>
        <taxon>Streptomycetaceae</taxon>
        <taxon>Streptomyces</taxon>
    </lineage>
</organism>
<dbReference type="PANTHER" id="PTHR10704">
    <property type="entry name" value="CARBOHYDRATE SULFOTRANSFERASE"/>
    <property type="match status" value="1"/>
</dbReference>
<keyword evidence="2" id="KW-1185">Reference proteome</keyword>
<reference evidence="1 2" key="1">
    <citation type="submission" date="2020-06" db="EMBL/GenBank/DDBJ databases">
        <title>Genome mining for natural products.</title>
        <authorList>
            <person name="Zhang B."/>
            <person name="Shi J."/>
            <person name="Ge H."/>
        </authorList>
    </citation>
    <scope>NUCLEOTIDE SEQUENCE [LARGE SCALE GENOMIC DNA]</scope>
    <source>
        <strain evidence="1 2">NA00687</strain>
    </source>
</reference>
<evidence type="ECO:0000313" key="2">
    <source>
        <dbReference type="Proteomes" id="UP000509303"/>
    </source>
</evidence>
<gene>
    <name evidence="1" type="ORF">HUT08_33580</name>
</gene>
<dbReference type="PANTHER" id="PTHR10704:SF44">
    <property type="entry name" value="LD35051P-RELATED"/>
    <property type="match status" value="1"/>
</dbReference>
<dbReference type="EMBL" id="CP054929">
    <property type="protein sequence ID" value="QKW53661.1"/>
    <property type="molecule type" value="Genomic_DNA"/>
</dbReference>
<dbReference type="InterPro" id="IPR051135">
    <property type="entry name" value="Gal/GlcNAc/GalNAc_ST"/>
</dbReference>